<evidence type="ECO:0000256" key="3">
    <source>
        <dbReference type="ARBA" id="ARBA00022898"/>
    </source>
</evidence>
<accession>A0A840DY06</accession>
<dbReference type="CDD" id="cd00609">
    <property type="entry name" value="AAT_like"/>
    <property type="match status" value="1"/>
</dbReference>
<keyword evidence="6" id="KW-0472">Membrane</keyword>
<comment type="caution">
    <text evidence="8">The sequence shown here is derived from an EMBL/GenBank/DDBJ whole genome shotgun (WGS) entry which is preliminary data.</text>
</comment>
<dbReference type="Pfam" id="PF00155">
    <property type="entry name" value="Aminotran_1_2"/>
    <property type="match status" value="1"/>
</dbReference>
<evidence type="ECO:0000313" key="9">
    <source>
        <dbReference type="Proteomes" id="UP000559598"/>
    </source>
</evidence>
<feature type="domain" description="Aminotransferase class I/classII large" evidence="7">
    <location>
        <begin position="33"/>
        <end position="381"/>
    </location>
</feature>
<proteinExistence type="inferred from homology"/>
<dbReference type="InterPro" id="IPR015421">
    <property type="entry name" value="PyrdxlP-dep_Trfase_major"/>
</dbReference>
<name>A0A840DY06_9BACL</name>
<feature type="transmembrane region" description="Helical" evidence="6">
    <location>
        <begin position="88"/>
        <end position="108"/>
    </location>
</feature>
<dbReference type="Gene3D" id="3.90.1150.10">
    <property type="entry name" value="Aspartate Aminotransferase, domain 1"/>
    <property type="match status" value="1"/>
</dbReference>
<evidence type="ECO:0000256" key="5">
    <source>
        <dbReference type="ARBA" id="ARBA00037974"/>
    </source>
</evidence>
<protein>
    <recommendedName>
        <fullName evidence="2">cysteine-S-conjugate beta-lyase</fullName>
        <ecNumber evidence="2">4.4.1.13</ecNumber>
    </recommendedName>
</protein>
<dbReference type="GO" id="GO:0047804">
    <property type="term" value="F:cysteine-S-conjugate beta-lyase activity"/>
    <property type="evidence" value="ECO:0007669"/>
    <property type="project" value="UniProtKB-EC"/>
</dbReference>
<evidence type="ECO:0000313" key="8">
    <source>
        <dbReference type="EMBL" id="MBB4075407.1"/>
    </source>
</evidence>
<dbReference type="RefSeq" id="WP_183185905.1">
    <property type="nucleotide sequence ID" value="NZ_BMNP01000031.1"/>
</dbReference>
<dbReference type="PANTHER" id="PTHR43525">
    <property type="entry name" value="PROTEIN MALY"/>
    <property type="match status" value="1"/>
</dbReference>
<sequence>MYSFDHPIERRHTHSVKWDETERFFGVRDVLPMWVADMDFPAPPAVIEAITKRTEHGIFGYTAIPYSLKEAISDWLKTRHRWTIRPEWLSFSIGVVPAIATAITAFTAPSDRIVVFSPVYPPLFQLVEKNSRELVTSPLLLTKKGYEINWEDVQEKLKGAKMLLLCSPHNPSGRVWTKEELIKLGTLCVENNVLVVSDEIHADLTLPPFQHTPFASINDAFADISITCVAPTKTFNLAGLQCASIIIPNNQRKKQFDAAQQRQGFFTLNTFAVIGAEAAYRHGSDWLDALLAYIQQNIEQTCSFLNTFLPKLHPIRPEATYLVWIDCRELGMEEQQIKQRLLQKGKIAVEMGSKFGKEGTGFIRLNVACTRQTLQEAFHRLVIAFDQKS</sequence>
<keyword evidence="6" id="KW-1133">Transmembrane helix</keyword>
<dbReference type="AlphaFoldDB" id="A0A840DY06"/>
<evidence type="ECO:0000259" key="7">
    <source>
        <dbReference type="Pfam" id="PF00155"/>
    </source>
</evidence>
<dbReference type="InterPro" id="IPR051798">
    <property type="entry name" value="Class-II_PLP-Dep_Aminotrans"/>
</dbReference>
<comment type="cofactor">
    <cofactor evidence="1">
        <name>pyridoxal 5'-phosphate</name>
        <dbReference type="ChEBI" id="CHEBI:597326"/>
    </cofactor>
</comment>
<keyword evidence="3" id="KW-0663">Pyridoxal phosphate</keyword>
<reference evidence="8 9" key="1">
    <citation type="submission" date="2020-08" db="EMBL/GenBank/DDBJ databases">
        <title>Genomic Encyclopedia of Type Strains, Phase IV (KMG-IV): sequencing the most valuable type-strain genomes for metagenomic binning, comparative biology and taxonomic classification.</title>
        <authorList>
            <person name="Goeker M."/>
        </authorList>
    </citation>
    <scope>NUCLEOTIDE SEQUENCE [LARGE SCALE GENOMIC DNA]</scope>
    <source>
        <strain evidence="8 9">DSM 17075</strain>
    </source>
</reference>
<evidence type="ECO:0000256" key="2">
    <source>
        <dbReference type="ARBA" id="ARBA00012224"/>
    </source>
</evidence>
<dbReference type="EC" id="4.4.1.13" evidence="2"/>
<keyword evidence="6" id="KW-0812">Transmembrane</keyword>
<dbReference type="InterPro" id="IPR015422">
    <property type="entry name" value="PyrdxlP-dep_Trfase_small"/>
</dbReference>
<dbReference type="GO" id="GO:0030170">
    <property type="term" value="F:pyridoxal phosphate binding"/>
    <property type="evidence" value="ECO:0007669"/>
    <property type="project" value="InterPro"/>
</dbReference>
<keyword evidence="4 8" id="KW-0456">Lyase</keyword>
<dbReference type="EMBL" id="JACIDE010000032">
    <property type="protein sequence ID" value="MBB4075407.1"/>
    <property type="molecule type" value="Genomic_DNA"/>
</dbReference>
<keyword evidence="9" id="KW-1185">Reference proteome</keyword>
<comment type="similarity">
    <text evidence="5">Belongs to the class-II pyridoxal-phosphate-dependent aminotransferase family. MalY/PatB cystathionine beta-lyase subfamily.</text>
</comment>
<gene>
    <name evidence="8" type="ORF">GGR02_003241</name>
</gene>
<evidence type="ECO:0000256" key="4">
    <source>
        <dbReference type="ARBA" id="ARBA00023239"/>
    </source>
</evidence>
<dbReference type="SUPFAM" id="SSF53383">
    <property type="entry name" value="PLP-dependent transferases"/>
    <property type="match status" value="1"/>
</dbReference>
<dbReference type="InterPro" id="IPR015424">
    <property type="entry name" value="PyrdxlP-dep_Trfase"/>
</dbReference>
<dbReference type="InterPro" id="IPR004839">
    <property type="entry name" value="Aminotransferase_I/II_large"/>
</dbReference>
<dbReference type="Gene3D" id="3.40.640.10">
    <property type="entry name" value="Type I PLP-dependent aspartate aminotransferase-like (Major domain)"/>
    <property type="match status" value="1"/>
</dbReference>
<evidence type="ECO:0000256" key="1">
    <source>
        <dbReference type="ARBA" id="ARBA00001933"/>
    </source>
</evidence>
<dbReference type="PANTHER" id="PTHR43525:SF1">
    <property type="entry name" value="PROTEIN MALY"/>
    <property type="match status" value="1"/>
</dbReference>
<dbReference type="InterPro" id="IPR027619">
    <property type="entry name" value="C-S_lyase_PatB-like"/>
</dbReference>
<evidence type="ECO:0000256" key="6">
    <source>
        <dbReference type="SAM" id="Phobius"/>
    </source>
</evidence>
<organism evidence="8 9">
    <name type="scientific">Anoxybacteroides voinovskiense</name>
    <dbReference type="NCBI Taxonomy" id="230470"/>
    <lineage>
        <taxon>Bacteria</taxon>
        <taxon>Bacillati</taxon>
        <taxon>Bacillota</taxon>
        <taxon>Bacilli</taxon>
        <taxon>Bacillales</taxon>
        <taxon>Anoxybacillaceae</taxon>
        <taxon>Anoxybacteroides</taxon>
    </lineage>
</organism>
<dbReference type="NCBIfam" id="TIGR04350">
    <property type="entry name" value="C_S_lyase_PatB"/>
    <property type="match status" value="1"/>
</dbReference>
<dbReference type="Proteomes" id="UP000559598">
    <property type="component" value="Unassembled WGS sequence"/>
</dbReference>